<evidence type="ECO:0000313" key="1">
    <source>
        <dbReference type="EMBL" id="KAJ3804987.1"/>
    </source>
</evidence>
<gene>
    <name evidence="1" type="ORF">F5876DRAFT_52574</name>
</gene>
<accession>A0ACC1TJS5</accession>
<keyword evidence="2" id="KW-1185">Reference proteome</keyword>
<sequence>MWASGYGHGISQTDLHPSLYPGQRPCSTRKRSLYTLSGIPSLSSESQSYLFLQGSIMDAVRISDNKPVMLKAVSRIIHPQEVKIGMYFSDKSMASDPRNHCIPIYDVFPVPDSEMDLIVMPVLRPFENPQFDTVGEVIAFIQQLFEGIQFMHEHLVAHGDCTEMNIMMDGSQMYPKGWNTLDPWQAREDPFRPARRVGFRMQFWPKYYLIDFGLSHMYSSKSTVPPLERILRGGDKSAPEHAPMYKCANPFPTDIYYIGNLIRENFTEVILCKRFSFLKPLVDSMVQDDPVKRPTIDDVIIQFDAVVRKHRRTLNFRAAACNLHQFEFTDQLSALTRRFTKYHLLRRSLPTLPQPQRRLPPELHWMYSGSPTKYPDGQKRPIFLYVHDLDDDT</sequence>
<proteinExistence type="predicted"/>
<name>A0ACC1TJS5_9AGAR</name>
<reference evidence="1" key="1">
    <citation type="submission" date="2022-09" db="EMBL/GenBank/DDBJ databases">
        <title>A Global Phylogenomic Analysis of the Shiitake Genus Lentinula.</title>
        <authorList>
            <consortium name="DOE Joint Genome Institute"/>
            <person name="Sierra-Patev S."/>
            <person name="Min B."/>
            <person name="Naranjo-Ortiz M."/>
            <person name="Looney B."/>
            <person name="Konkel Z."/>
            <person name="Slot J.C."/>
            <person name="Sakamoto Y."/>
            <person name="Steenwyk J.L."/>
            <person name="Rokas A."/>
            <person name="Carro J."/>
            <person name="Camarero S."/>
            <person name="Ferreira P."/>
            <person name="Molpeceres G."/>
            <person name="Ruiz-Duenas F.J."/>
            <person name="Serrano A."/>
            <person name="Henrissat B."/>
            <person name="Drula E."/>
            <person name="Hughes K.W."/>
            <person name="Mata J.L."/>
            <person name="Ishikawa N.K."/>
            <person name="Vargas-Isla R."/>
            <person name="Ushijima S."/>
            <person name="Smith C.A."/>
            <person name="Ahrendt S."/>
            <person name="Andreopoulos W."/>
            <person name="He G."/>
            <person name="Labutti K."/>
            <person name="Lipzen A."/>
            <person name="Ng V."/>
            <person name="Riley R."/>
            <person name="Sandor L."/>
            <person name="Barry K."/>
            <person name="Martinez A.T."/>
            <person name="Xiao Y."/>
            <person name="Gibbons J.G."/>
            <person name="Terashima K."/>
            <person name="Grigoriev I.V."/>
            <person name="Hibbett D.S."/>
        </authorList>
    </citation>
    <scope>NUCLEOTIDE SEQUENCE</scope>
    <source>
        <strain evidence="1">TMI1499</strain>
    </source>
</reference>
<dbReference type="EMBL" id="MU795728">
    <property type="protein sequence ID" value="KAJ3804987.1"/>
    <property type="molecule type" value="Genomic_DNA"/>
</dbReference>
<evidence type="ECO:0000313" key="2">
    <source>
        <dbReference type="Proteomes" id="UP001163835"/>
    </source>
</evidence>
<protein>
    <submittedName>
        <fullName evidence="1">Uncharacterized protein</fullName>
    </submittedName>
</protein>
<dbReference type="Proteomes" id="UP001163835">
    <property type="component" value="Unassembled WGS sequence"/>
</dbReference>
<comment type="caution">
    <text evidence="1">The sequence shown here is derived from an EMBL/GenBank/DDBJ whole genome shotgun (WGS) entry which is preliminary data.</text>
</comment>
<organism evidence="1 2">
    <name type="scientific">Lentinula aff. lateritia</name>
    <dbReference type="NCBI Taxonomy" id="2804960"/>
    <lineage>
        <taxon>Eukaryota</taxon>
        <taxon>Fungi</taxon>
        <taxon>Dikarya</taxon>
        <taxon>Basidiomycota</taxon>
        <taxon>Agaricomycotina</taxon>
        <taxon>Agaricomycetes</taxon>
        <taxon>Agaricomycetidae</taxon>
        <taxon>Agaricales</taxon>
        <taxon>Marasmiineae</taxon>
        <taxon>Omphalotaceae</taxon>
        <taxon>Lentinula</taxon>
    </lineage>
</organism>